<dbReference type="InterPro" id="IPR009367">
    <property type="entry name" value="Elm1-like"/>
</dbReference>
<accession>A0A450U886</accession>
<evidence type="ECO:0008006" key="2">
    <source>
        <dbReference type="Google" id="ProtNLM"/>
    </source>
</evidence>
<name>A0A450U886_9GAMM</name>
<evidence type="ECO:0000313" key="1">
    <source>
        <dbReference type="EMBL" id="VFJ88085.1"/>
    </source>
</evidence>
<proteinExistence type="predicted"/>
<gene>
    <name evidence="1" type="ORF">BECKLFY1418A_GA0070994_100352</name>
</gene>
<dbReference type="Pfam" id="PF06258">
    <property type="entry name" value="Mito_fiss_Elm1"/>
    <property type="match status" value="1"/>
</dbReference>
<protein>
    <recommendedName>
        <fullName evidence="2">Nucleoside-diphosphate sugar epimerase</fullName>
    </recommendedName>
</protein>
<organism evidence="1">
    <name type="scientific">Candidatus Kentrum sp. LFY</name>
    <dbReference type="NCBI Taxonomy" id="2126342"/>
    <lineage>
        <taxon>Bacteria</taxon>
        <taxon>Pseudomonadati</taxon>
        <taxon>Pseudomonadota</taxon>
        <taxon>Gammaproteobacteria</taxon>
        <taxon>Candidatus Kentrum</taxon>
    </lineage>
</organism>
<dbReference type="AlphaFoldDB" id="A0A450U886"/>
<sequence length="321" mass="35216">MAAKPIIVWRFRDGKRGHESQTQGLLQALRRLLPIKPRDITVASGFLYSLNIVFMRPFPSDGLPNPDLLIGAGHGTHLPLLAGARAWGGRTVVLMKPTLPIRWFDLCVVPAHDGVAPRGNVFTTQGVLNPMEHRPGGRSETGLLLIGGPSRHHSWDEDGLFEQIDTIMAREPEITWIATTSRRTPRSTAHALINRKSKNLHPILCSNTPNGWIAKQLGQARTAWVTEDSVSMIYEALTSGAPTGILSVPRRAVSRLSLGVDRLVANGLVATFPAWHDNAVSLHPLGEPSPGKAFPSELSSGKFNEAARCARWIVDRWFANR</sequence>
<dbReference type="EMBL" id="CAADFH010000003">
    <property type="protein sequence ID" value="VFJ88085.1"/>
    <property type="molecule type" value="Genomic_DNA"/>
</dbReference>
<reference evidence="1" key="1">
    <citation type="submission" date="2019-02" db="EMBL/GenBank/DDBJ databases">
        <authorList>
            <person name="Gruber-Vodicka R. H."/>
            <person name="Seah K. B. B."/>
        </authorList>
    </citation>
    <scope>NUCLEOTIDE SEQUENCE</scope>
    <source>
        <strain evidence="1">BECK_M6</strain>
    </source>
</reference>